<dbReference type="EMBL" id="JAZHBM010000001">
    <property type="protein sequence ID" value="MEF3081207.1"/>
    <property type="molecule type" value="Genomic_DNA"/>
</dbReference>
<evidence type="ECO:0000259" key="5">
    <source>
        <dbReference type="PROSITE" id="PS50887"/>
    </source>
</evidence>
<dbReference type="EC" id="2.7.7.65" evidence="1"/>
<dbReference type="PROSITE" id="PS50887">
    <property type="entry name" value="GGDEF"/>
    <property type="match status" value="1"/>
</dbReference>
<sequence>MLALGFGLLLSGSAFAHAPLDALIAEADSVRTSDPQRVDRLLGDMEGMRALATPEQLDRITMIRIHRSITTGQSATAISELRGLLEHTTNAPTRFLAASMLANTYAVQRQFEDALRTLDVMLPLTEDIEDHELRHRGLLVAAIVYNQVGEYSLALRHVDTIAADEPTRRNECAIASIRFEAQNGLGRSFEDAPALEALRRCDGEPIFAAFLRWHLARQMEMQGRIPEAIRLLSGSLSAVEATGYPFIIAQYHAVLAELSMRADERAAARRHAERALAISKEAMSAEAIVKAHHVQYLLAMEDGNLAAALSAYRLYSEAERAHFNDVKSREMAYQVVRHQSLQQAQQIELLHQKNQLLELQKRVTEQRAQSWLLLALVLVGLVASVGYWAYKTKRMQLRLKRMTETDALTGIFNRQHFAERATAALLQCERDGRPATLVMFDLDHFKQVNDRYGHAAGDWALRQVTEAVQPLCRAMDAFGRLGGEEFAMLLPGLDASAAVRLAGDAQARFSAIDTAAAGYSFRLAASFGVAETGQGGYALATLLSHADQAMYAAKRGGRRQVRVYAPGIDDPDAVVETIELLREIVREPASVVEVPPRRAIA</sequence>
<dbReference type="Gene3D" id="3.30.70.270">
    <property type="match status" value="1"/>
</dbReference>
<feature type="chain" id="PRO_5045137351" description="diguanylate cyclase" evidence="4">
    <location>
        <begin position="17"/>
        <end position="601"/>
    </location>
</feature>
<evidence type="ECO:0000313" key="7">
    <source>
        <dbReference type="Proteomes" id="UP001358324"/>
    </source>
</evidence>
<keyword evidence="6" id="KW-0808">Transferase</keyword>
<evidence type="ECO:0000313" key="6">
    <source>
        <dbReference type="EMBL" id="MEF3081207.1"/>
    </source>
</evidence>
<dbReference type="PANTHER" id="PTHR45138:SF9">
    <property type="entry name" value="DIGUANYLATE CYCLASE DGCM-RELATED"/>
    <property type="match status" value="1"/>
</dbReference>
<evidence type="ECO:0000256" key="1">
    <source>
        <dbReference type="ARBA" id="ARBA00012528"/>
    </source>
</evidence>
<feature type="transmembrane region" description="Helical" evidence="3">
    <location>
        <begin position="371"/>
        <end position="390"/>
    </location>
</feature>
<comment type="catalytic activity">
    <reaction evidence="2">
        <text>2 GTP = 3',3'-c-di-GMP + 2 diphosphate</text>
        <dbReference type="Rhea" id="RHEA:24898"/>
        <dbReference type="ChEBI" id="CHEBI:33019"/>
        <dbReference type="ChEBI" id="CHEBI:37565"/>
        <dbReference type="ChEBI" id="CHEBI:58805"/>
        <dbReference type="EC" id="2.7.7.65"/>
    </reaction>
</comment>
<dbReference type="Proteomes" id="UP001358324">
    <property type="component" value="Unassembled WGS sequence"/>
</dbReference>
<keyword evidence="3" id="KW-1133">Transmembrane helix</keyword>
<gene>
    <name evidence="6" type="ORF">V3391_03160</name>
</gene>
<accession>A0ABU7WB72</accession>
<reference evidence="6 7" key="1">
    <citation type="submission" date="2024-01" db="EMBL/GenBank/DDBJ databases">
        <title>Novel species of the genus Luteimonas isolated from rivers.</title>
        <authorList>
            <person name="Lu H."/>
        </authorList>
    </citation>
    <scope>NUCLEOTIDE SEQUENCE [LARGE SCALE GENOMIC DNA]</scope>
    <source>
        <strain evidence="6 7">SMYT11W</strain>
    </source>
</reference>
<dbReference type="SUPFAM" id="SSF48452">
    <property type="entry name" value="TPR-like"/>
    <property type="match status" value="1"/>
</dbReference>
<dbReference type="SUPFAM" id="SSF55073">
    <property type="entry name" value="Nucleotide cyclase"/>
    <property type="match status" value="1"/>
</dbReference>
<dbReference type="Pfam" id="PF00990">
    <property type="entry name" value="GGDEF"/>
    <property type="match status" value="1"/>
</dbReference>
<keyword evidence="3" id="KW-0472">Membrane</keyword>
<dbReference type="InterPro" id="IPR011990">
    <property type="entry name" value="TPR-like_helical_dom_sf"/>
</dbReference>
<dbReference type="PANTHER" id="PTHR45138">
    <property type="entry name" value="REGULATORY COMPONENTS OF SENSORY TRANSDUCTION SYSTEM"/>
    <property type="match status" value="1"/>
</dbReference>
<proteinExistence type="predicted"/>
<keyword evidence="7" id="KW-1185">Reference proteome</keyword>
<evidence type="ECO:0000256" key="2">
    <source>
        <dbReference type="ARBA" id="ARBA00034247"/>
    </source>
</evidence>
<feature type="domain" description="GGDEF" evidence="5">
    <location>
        <begin position="433"/>
        <end position="566"/>
    </location>
</feature>
<protein>
    <recommendedName>
        <fullName evidence="1">diguanylate cyclase</fullName>
        <ecNumber evidence="1">2.7.7.65</ecNumber>
    </recommendedName>
</protein>
<name>A0ABU7WB72_9GAMM</name>
<dbReference type="CDD" id="cd01949">
    <property type="entry name" value="GGDEF"/>
    <property type="match status" value="1"/>
</dbReference>
<keyword evidence="4" id="KW-0732">Signal</keyword>
<feature type="signal peptide" evidence="4">
    <location>
        <begin position="1"/>
        <end position="16"/>
    </location>
</feature>
<dbReference type="InterPro" id="IPR000160">
    <property type="entry name" value="GGDEF_dom"/>
</dbReference>
<dbReference type="InterPro" id="IPR029787">
    <property type="entry name" value="Nucleotide_cyclase"/>
</dbReference>
<comment type="caution">
    <text evidence="6">The sequence shown here is derived from an EMBL/GenBank/DDBJ whole genome shotgun (WGS) entry which is preliminary data.</text>
</comment>
<evidence type="ECO:0000256" key="4">
    <source>
        <dbReference type="SAM" id="SignalP"/>
    </source>
</evidence>
<keyword evidence="6" id="KW-0548">Nucleotidyltransferase</keyword>
<dbReference type="NCBIfam" id="TIGR00254">
    <property type="entry name" value="GGDEF"/>
    <property type="match status" value="1"/>
</dbReference>
<keyword evidence="3" id="KW-0812">Transmembrane</keyword>
<organism evidence="6 7">
    <name type="scientific">Luteimonas flava</name>
    <dbReference type="NCBI Taxonomy" id="3115822"/>
    <lineage>
        <taxon>Bacteria</taxon>
        <taxon>Pseudomonadati</taxon>
        <taxon>Pseudomonadota</taxon>
        <taxon>Gammaproteobacteria</taxon>
        <taxon>Lysobacterales</taxon>
        <taxon>Lysobacteraceae</taxon>
        <taxon>Luteimonas</taxon>
    </lineage>
</organism>
<dbReference type="GO" id="GO:0052621">
    <property type="term" value="F:diguanylate cyclase activity"/>
    <property type="evidence" value="ECO:0007669"/>
    <property type="project" value="UniProtKB-EC"/>
</dbReference>
<dbReference type="InterPro" id="IPR050469">
    <property type="entry name" value="Diguanylate_Cyclase"/>
</dbReference>
<dbReference type="Gene3D" id="1.25.40.10">
    <property type="entry name" value="Tetratricopeptide repeat domain"/>
    <property type="match status" value="1"/>
</dbReference>
<dbReference type="InterPro" id="IPR043128">
    <property type="entry name" value="Rev_trsase/Diguanyl_cyclase"/>
</dbReference>
<dbReference type="RefSeq" id="WP_332076953.1">
    <property type="nucleotide sequence ID" value="NZ_JAZHBM010000001.1"/>
</dbReference>
<dbReference type="SMART" id="SM00267">
    <property type="entry name" value="GGDEF"/>
    <property type="match status" value="1"/>
</dbReference>
<evidence type="ECO:0000256" key="3">
    <source>
        <dbReference type="SAM" id="Phobius"/>
    </source>
</evidence>